<name>A0A9J5XC41_SOLCO</name>
<dbReference type="AlphaFoldDB" id="A0A9J5XC41"/>
<dbReference type="Proteomes" id="UP000824120">
    <property type="component" value="Chromosome 9"/>
</dbReference>
<reference evidence="1 2" key="1">
    <citation type="submission" date="2020-09" db="EMBL/GenBank/DDBJ databases">
        <title>De no assembly of potato wild relative species, Solanum commersonii.</title>
        <authorList>
            <person name="Cho K."/>
        </authorList>
    </citation>
    <scope>NUCLEOTIDE SEQUENCE [LARGE SCALE GENOMIC DNA]</scope>
    <source>
        <strain evidence="1">LZ3.2</strain>
        <tissue evidence="1">Leaf</tissue>
    </source>
</reference>
<gene>
    <name evidence="1" type="ORF">H5410_045240</name>
</gene>
<proteinExistence type="predicted"/>
<protein>
    <submittedName>
        <fullName evidence="1">Uncharacterized protein</fullName>
    </submittedName>
</protein>
<dbReference type="EMBL" id="JACXVP010000009">
    <property type="protein sequence ID" value="KAG5584806.1"/>
    <property type="molecule type" value="Genomic_DNA"/>
</dbReference>
<comment type="caution">
    <text evidence="1">The sequence shown here is derived from an EMBL/GenBank/DDBJ whole genome shotgun (WGS) entry which is preliminary data.</text>
</comment>
<keyword evidence="2" id="KW-1185">Reference proteome</keyword>
<organism evidence="1 2">
    <name type="scientific">Solanum commersonii</name>
    <name type="common">Commerson's wild potato</name>
    <name type="synonym">Commerson's nightshade</name>
    <dbReference type="NCBI Taxonomy" id="4109"/>
    <lineage>
        <taxon>Eukaryota</taxon>
        <taxon>Viridiplantae</taxon>
        <taxon>Streptophyta</taxon>
        <taxon>Embryophyta</taxon>
        <taxon>Tracheophyta</taxon>
        <taxon>Spermatophyta</taxon>
        <taxon>Magnoliopsida</taxon>
        <taxon>eudicotyledons</taxon>
        <taxon>Gunneridae</taxon>
        <taxon>Pentapetalae</taxon>
        <taxon>asterids</taxon>
        <taxon>lamiids</taxon>
        <taxon>Solanales</taxon>
        <taxon>Solanaceae</taxon>
        <taxon>Solanoideae</taxon>
        <taxon>Solaneae</taxon>
        <taxon>Solanum</taxon>
    </lineage>
</organism>
<sequence length="59" mass="6757">MTIKILPYPIKTAVIHPTRRNGYGSNKTGKQNPSKIQFFHSFFPQKGEVCFYVYLGGYS</sequence>
<accession>A0A9J5XC41</accession>
<evidence type="ECO:0000313" key="1">
    <source>
        <dbReference type="EMBL" id="KAG5584806.1"/>
    </source>
</evidence>
<evidence type="ECO:0000313" key="2">
    <source>
        <dbReference type="Proteomes" id="UP000824120"/>
    </source>
</evidence>